<dbReference type="GO" id="GO:0016491">
    <property type="term" value="F:oxidoreductase activity"/>
    <property type="evidence" value="ECO:0007669"/>
    <property type="project" value="UniProtKB-KW"/>
</dbReference>
<dbReference type="InterPro" id="IPR012349">
    <property type="entry name" value="Split_barrel_FMN-bd"/>
</dbReference>
<dbReference type="PANTHER" id="PTHR30466">
    <property type="entry name" value="FLAVIN REDUCTASE"/>
    <property type="match status" value="1"/>
</dbReference>
<dbReference type="Proteomes" id="UP001304769">
    <property type="component" value="Unassembled WGS sequence"/>
</dbReference>
<dbReference type="Gene3D" id="2.30.110.10">
    <property type="entry name" value="Electron Transport, Fmn-binding Protein, Chain A"/>
    <property type="match status" value="1"/>
</dbReference>
<evidence type="ECO:0000256" key="2">
    <source>
        <dbReference type="ARBA" id="ARBA00023002"/>
    </source>
</evidence>
<dbReference type="EMBL" id="JAYGGQ010000002">
    <property type="protein sequence ID" value="MEA5454201.1"/>
    <property type="molecule type" value="Genomic_DNA"/>
</dbReference>
<name>A0ABU5T3F7_9MICC</name>
<evidence type="ECO:0000313" key="5">
    <source>
        <dbReference type="Proteomes" id="UP001304769"/>
    </source>
</evidence>
<feature type="domain" description="Flavin reductase like" evidence="3">
    <location>
        <begin position="19"/>
        <end position="148"/>
    </location>
</feature>
<dbReference type="Pfam" id="PF01613">
    <property type="entry name" value="Flavin_Reduct"/>
    <property type="match status" value="1"/>
</dbReference>
<gene>
    <name evidence="4" type="ORF">SPF06_05635</name>
</gene>
<dbReference type="RefSeq" id="WP_323277983.1">
    <property type="nucleotide sequence ID" value="NZ_JAYGGQ010000002.1"/>
</dbReference>
<keyword evidence="5" id="KW-1185">Reference proteome</keyword>
<evidence type="ECO:0000259" key="3">
    <source>
        <dbReference type="SMART" id="SM00903"/>
    </source>
</evidence>
<reference evidence="4 5" key="1">
    <citation type="submission" date="2023-12" db="EMBL/GenBank/DDBJ databases">
        <title>Sinomonas terricola sp. nov, isolated from litchi orchard soil in Guangdong, PR China.</title>
        <authorList>
            <person name="Jiaxin W."/>
            <person name="Yang Z."/>
            <person name="Honghui Z."/>
        </authorList>
    </citation>
    <scope>NUCLEOTIDE SEQUENCE [LARGE SCALE GENOMIC DNA]</scope>
    <source>
        <strain evidence="4 5">JGH33</strain>
    </source>
</reference>
<protein>
    <submittedName>
        <fullName evidence="4">Flavin reductase family protein</fullName>
        <ecNumber evidence="4">1.-.-.-</ecNumber>
    </submittedName>
</protein>
<dbReference type="InterPro" id="IPR002563">
    <property type="entry name" value="Flavin_Rdtase-like_dom"/>
</dbReference>
<comment type="similarity">
    <text evidence="1">Belongs to the non-flavoprotein flavin reductase family.</text>
</comment>
<proteinExistence type="inferred from homology"/>
<keyword evidence="2 4" id="KW-0560">Oxidoreductase</keyword>
<dbReference type="EC" id="1.-.-.-" evidence="4"/>
<organism evidence="4 5">
    <name type="scientific">Sinomonas terricola</name>
    <dbReference type="NCBI Taxonomy" id="3110330"/>
    <lineage>
        <taxon>Bacteria</taxon>
        <taxon>Bacillati</taxon>
        <taxon>Actinomycetota</taxon>
        <taxon>Actinomycetes</taxon>
        <taxon>Micrococcales</taxon>
        <taxon>Micrococcaceae</taxon>
        <taxon>Sinomonas</taxon>
    </lineage>
</organism>
<evidence type="ECO:0000313" key="4">
    <source>
        <dbReference type="EMBL" id="MEA5454201.1"/>
    </source>
</evidence>
<dbReference type="SMART" id="SM00903">
    <property type="entry name" value="Flavin_Reduct"/>
    <property type="match status" value="1"/>
</dbReference>
<comment type="caution">
    <text evidence="4">The sequence shown here is derived from an EMBL/GenBank/DDBJ whole genome shotgun (WGS) entry which is preliminary data.</text>
</comment>
<accession>A0ABU5T3F7</accession>
<dbReference type="SUPFAM" id="SSF50475">
    <property type="entry name" value="FMN-binding split barrel"/>
    <property type="match status" value="1"/>
</dbReference>
<dbReference type="InterPro" id="IPR050268">
    <property type="entry name" value="NADH-dep_flavin_reductase"/>
</dbReference>
<evidence type="ECO:0000256" key="1">
    <source>
        <dbReference type="ARBA" id="ARBA00008898"/>
    </source>
</evidence>
<sequence>MDTSILESPVTGLELRQAMRHWDTGVTVITAGSEPSGRIGLVSNSFTSVSLEPPLVSWCVDRNSSSFEAWCGAPSFSIHILDDEDAHLIPRFAARGTDKFAGLTTISTPLGTPALDAGRIRLDCRTWRTYDGGDHVIIVGEVAGISPR</sequence>
<dbReference type="PANTHER" id="PTHR30466:SF11">
    <property type="entry name" value="FLAVIN-DEPENDENT MONOOXYGENASE, REDUCTASE SUBUNIT HSAB"/>
    <property type="match status" value="1"/>
</dbReference>